<feature type="transmembrane region" description="Helical" evidence="11">
    <location>
        <begin position="63"/>
        <end position="81"/>
    </location>
</feature>
<accession>A0A4R8IU78</accession>
<keyword evidence="5" id="KW-0479">Metal-binding</keyword>
<organism evidence="13 14">
    <name type="scientific">Thiohalophilus thiocyanatoxydans</name>
    <dbReference type="NCBI Taxonomy" id="381308"/>
    <lineage>
        <taxon>Bacteria</taxon>
        <taxon>Pseudomonadati</taxon>
        <taxon>Pseudomonadota</taxon>
        <taxon>Gammaproteobacteria</taxon>
        <taxon>Thiohalomonadales</taxon>
        <taxon>Thiohalophilaceae</taxon>
        <taxon>Thiohalophilus</taxon>
    </lineage>
</organism>
<feature type="transmembrane region" description="Helical" evidence="11">
    <location>
        <begin position="224"/>
        <end position="247"/>
    </location>
</feature>
<evidence type="ECO:0000256" key="11">
    <source>
        <dbReference type="SAM" id="Phobius"/>
    </source>
</evidence>
<keyword evidence="9" id="KW-0482">Metalloprotease</keyword>
<keyword evidence="4 11" id="KW-0812">Transmembrane</keyword>
<evidence type="ECO:0000256" key="8">
    <source>
        <dbReference type="ARBA" id="ARBA00022989"/>
    </source>
</evidence>
<dbReference type="InterPro" id="IPR050083">
    <property type="entry name" value="HtpX_protease"/>
</dbReference>
<dbReference type="GO" id="GO:0004222">
    <property type="term" value="F:metalloendopeptidase activity"/>
    <property type="evidence" value="ECO:0007669"/>
    <property type="project" value="InterPro"/>
</dbReference>
<evidence type="ECO:0000256" key="4">
    <source>
        <dbReference type="ARBA" id="ARBA00022692"/>
    </source>
</evidence>
<reference evidence="13 14" key="1">
    <citation type="submission" date="2019-03" db="EMBL/GenBank/DDBJ databases">
        <title>Genomic Encyclopedia of Type Strains, Phase IV (KMG-IV): sequencing the most valuable type-strain genomes for metagenomic binning, comparative biology and taxonomic classification.</title>
        <authorList>
            <person name="Goeker M."/>
        </authorList>
    </citation>
    <scope>NUCLEOTIDE SEQUENCE [LARGE SCALE GENOMIC DNA]</scope>
    <source>
        <strain evidence="13 14">DSM 16326</strain>
    </source>
</reference>
<evidence type="ECO:0000256" key="7">
    <source>
        <dbReference type="ARBA" id="ARBA00022833"/>
    </source>
</evidence>
<dbReference type="AlphaFoldDB" id="A0A4R8IU78"/>
<dbReference type="GO" id="GO:0006508">
    <property type="term" value="P:proteolysis"/>
    <property type="evidence" value="ECO:0007669"/>
    <property type="project" value="UniProtKB-KW"/>
</dbReference>
<keyword evidence="7" id="KW-0862">Zinc</keyword>
<dbReference type="EMBL" id="SOQX01000001">
    <property type="protein sequence ID" value="TDY03994.1"/>
    <property type="molecule type" value="Genomic_DNA"/>
</dbReference>
<evidence type="ECO:0000256" key="6">
    <source>
        <dbReference type="ARBA" id="ARBA00022801"/>
    </source>
</evidence>
<dbReference type="Gene3D" id="3.30.2010.10">
    <property type="entry name" value="Metalloproteases ('zincins'), catalytic domain"/>
    <property type="match status" value="1"/>
</dbReference>
<keyword evidence="3 13" id="KW-0645">Protease</keyword>
<dbReference type="PANTHER" id="PTHR43221">
    <property type="entry name" value="PROTEASE HTPX"/>
    <property type="match status" value="1"/>
</dbReference>
<feature type="transmembrane region" description="Helical" evidence="11">
    <location>
        <begin position="16"/>
        <end position="43"/>
    </location>
</feature>
<keyword evidence="6" id="KW-0378">Hydrolase</keyword>
<evidence type="ECO:0000259" key="12">
    <source>
        <dbReference type="Pfam" id="PF01435"/>
    </source>
</evidence>
<dbReference type="RefSeq" id="WP_134080557.1">
    <property type="nucleotide sequence ID" value="NZ_SOQX01000001.1"/>
</dbReference>
<comment type="caution">
    <text evidence="13">The sequence shown here is derived from an EMBL/GenBank/DDBJ whole genome shotgun (WGS) entry which is preliminary data.</text>
</comment>
<proteinExistence type="predicted"/>
<gene>
    <name evidence="13" type="ORF">EDC23_0365</name>
</gene>
<evidence type="ECO:0000256" key="5">
    <source>
        <dbReference type="ARBA" id="ARBA00022723"/>
    </source>
</evidence>
<keyword evidence="2" id="KW-1003">Cell membrane</keyword>
<evidence type="ECO:0000256" key="10">
    <source>
        <dbReference type="ARBA" id="ARBA00023136"/>
    </source>
</evidence>
<name>A0A4R8IU78_9GAMM</name>
<dbReference type="GO" id="GO:0046872">
    <property type="term" value="F:metal ion binding"/>
    <property type="evidence" value="ECO:0007669"/>
    <property type="project" value="UniProtKB-KW"/>
</dbReference>
<sequence length="646" mass="70470">MDFFEAQDRARRKTGWLVLLFMLAVAGLILLTNLLVLGVLAYNQTEVVTFSPALLAEQFQWDVFLGVAAVIIVLVFLGSAYKTMSLSGGGHKVAEMLGGRALSPDSRDPDERRLLNVVEEMAIAAGMPVPRVYLLEEAGINAFAAGSNPNNAVIGITRGAMETLNRDELQGVIAHEFSHIFNGDMRMNIRLMGVLHGILLLALIGYFLVRSSYFTRLSRNRQSGGLMIAIIGLGIGLLVIGYVGHFFGQWIKAMVSRQREYLADASAVQFTRDKQGIAGALKKIGGAAHGSLLETPSASEYSHAYLAQGVKGFMQSLFSTHPPLPDRIKRLDPAWDGEFVAPVKQSPGADTGPTAEAAPKPSLDIVGAVVAAGVLSAGKMVDQVGNFDEQQVEAARAILDSIPSELREAAAEPFGARAVIYVLLLDPRPEVEREQQQLLEQQADPQVLRVCQALAQRRRDLPEAVRLPLIELTLPALEELSPAQYRRFRSVVQALIAADRRVDLKEWILQRLVIRQLDQQFGLRKPARAKHGKLIQVKAQLQVILSLVAHTEYPDTQQAEQAFNAGAAEAGMSDLALLPRDALDLETLNKALDTLEQLKPLAKPRLLKACAVCILFDNNTTVPAQELLRTIASCLDSPMPLLVKST</sequence>
<evidence type="ECO:0000256" key="9">
    <source>
        <dbReference type="ARBA" id="ARBA00023049"/>
    </source>
</evidence>
<evidence type="ECO:0000256" key="2">
    <source>
        <dbReference type="ARBA" id="ARBA00022475"/>
    </source>
</evidence>
<feature type="domain" description="Peptidase M48" evidence="12">
    <location>
        <begin position="111"/>
        <end position="332"/>
    </location>
</feature>
<comment type="cofactor">
    <cofactor evidence="1">
        <name>Zn(2+)</name>
        <dbReference type="ChEBI" id="CHEBI:29105"/>
    </cofactor>
</comment>
<dbReference type="CDD" id="cd07340">
    <property type="entry name" value="M48B_Htpx_like"/>
    <property type="match status" value="1"/>
</dbReference>
<keyword evidence="10 11" id="KW-0472">Membrane</keyword>
<evidence type="ECO:0000256" key="3">
    <source>
        <dbReference type="ARBA" id="ARBA00022670"/>
    </source>
</evidence>
<keyword evidence="8 11" id="KW-1133">Transmembrane helix</keyword>
<dbReference type="InterPro" id="IPR001915">
    <property type="entry name" value="Peptidase_M48"/>
</dbReference>
<dbReference type="OrthoDB" id="15218at2"/>
<feature type="transmembrane region" description="Helical" evidence="11">
    <location>
        <begin position="189"/>
        <end position="209"/>
    </location>
</feature>
<evidence type="ECO:0000256" key="1">
    <source>
        <dbReference type="ARBA" id="ARBA00001947"/>
    </source>
</evidence>
<protein>
    <submittedName>
        <fullName evidence="13">Zn-dependent protease with chaperone function</fullName>
    </submittedName>
</protein>
<evidence type="ECO:0000313" key="13">
    <source>
        <dbReference type="EMBL" id="TDY03994.1"/>
    </source>
</evidence>
<dbReference type="PANTHER" id="PTHR43221:SF2">
    <property type="entry name" value="PROTEASE HTPX HOMOLOG"/>
    <property type="match status" value="1"/>
</dbReference>
<dbReference type="Proteomes" id="UP000294914">
    <property type="component" value="Unassembled WGS sequence"/>
</dbReference>
<dbReference type="Pfam" id="PF01435">
    <property type="entry name" value="Peptidase_M48"/>
    <property type="match status" value="1"/>
</dbReference>
<evidence type="ECO:0000313" key="14">
    <source>
        <dbReference type="Proteomes" id="UP000294914"/>
    </source>
</evidence>
<keyword evidence="14" id="KW-1185">Reference proteome</keyword>